<keyword evidence="4 6" id="KW-0862">Zinc</keyword>
<evidence type="ECO:0000256" key="3">
    <source>
        <dbReference type="ARBA" id="ARBA00022723"/>
    </source>
</evidence>
<dbReference type="GO" id="GO:0008270">
    <property type="term" value="F:zinc ion binding"/>
    <property type="evidence" value="ECO:0007669"/>
    <property type="project" value="InterPro"/>
</dbReference>
<feature type="binding site" evidence="6">
    <location>
        <position position="101"/>
    </location>
    <ligand>
        <name>Zn(2+)</name>
        <dbReference type="ChEBI" id="CHEBI:29105"/>
    </ligand>
</feature>
<dbReference type="PANTHER" id="PTHR43175:SF3">
    <property type="entry name" value="CARBON DISULFIDE HYDROLASE"/>
    <property type="match status" value="1"/>
</dbReference>
<dbReference type="RefSeq" id="WP_094368193.1">
    <property type="nucleotide sequence ID" value="NZ_NOJY02000057.1"/>
</dbReference>
<dbReference type="InterPro" id="IPR001765">
    <property type="entry name" value="Carbonic_anhydrase"/>
</dbReference>
<dbReference type="SUPFAM" id="SSF53056">
    <property type="entry name" value="beta-carbonic anhydrase, cab"/>
    <property type="match status" value="1"/>
</dbReference>
<organism evidence="7 8">
    <name type="scientific">Romboutsia weinsteinii</name>
    <dbReference type="NCBI Taxonomy" id="2020949"/>
    <lineage>
        <taxon>Bacteria</taxon>
        <taxon>Bacillati</taxon>
        <taxon>Bacillota</taxon>
        <taxon>Clostridia</taxon>
        <taxon>Peptostreptococcales</taxon>
        <taxon>Peptostreptococcaceae</taxon>
        <taxon>Romboutsia</taxon>
    </lineage>
</organism>
<proteinExistence type="inferred from homology"/>
<keyword evidence="8" id="KW-1185">Reference proteome</keyword>
<keyword evidence="3 6" id="KW-0479">Metal-binding</keyword>
<evidence type="ECO:0000256" key="2">
    <source>
        <dbReference type="ARBA" id="ARBA00012925"/>
    </source>
</evidence>
<reference evidence="7 8" key="1">
    <citation type="journal article" date="2017" name="Genome Announc.">
        <title>Draft Genome Sequence of Romboutsia weinsteinii sp. nov. Strain CCRI-19649(T) Isolated from Surface Water.</title>
        <authorList>
            <person name="Maheux A.F."/>
            <person name="Boudreau D.K."/>
            <person name="Berube E."/>
            <person name="Boissinot M."/>
            <person name="Cantin P."/>
            <person name="Raymond F."/>
            <person name="Corbeil J."/>
            <person name="Omar R.F."/>
            <person name="Bergeron M.G."/>
        </authorList>
    </citation>
    <scope>NUCLEOTIDE SEQUENCE [LARGE SCALE GENOMIC DNA]</scope>
    <source>
        <strain evidence="7 8">CCRI-19649</strain>
    </source>
</reference>
<feature type="binding site" evidence="6">
    <location>
        <position position="45"/>
    </location>
    <ligand>
        <name>Zn(2+)</name>
        <dbReference type="ChEBI" id="CHEBI:29105"/>
    </ligand>
</feature>
<evidence type="ECO:0000313" key="8">
    <source>
        <dbReference type="Proteomes" id="UP000215694"/>
    </source>
</evidence>
<evidence type="ECO:0000256" key="1">
    <source>
        <dbReference type="ARBA" id="ARBA00006217"/>
    </source>
</evidence>
<dbReference type="GO" id="GO:0004089">
    <property type="term" value="F:carbonate dehydratase activity"/>
    <property type="evidence" value="ECO:0007669"/>
    <property type="project" value="UniProtKB-EC"/>
</dbReference>
<sequence>MKTNNLTRLEDILEHNKKFVENKEYEEYETTKTPDKKVVILSCMDTRLTELLPKAMNIKNGDAKIIKNAGATVMHPFGSIIRSLIVAVYEFDAKDIMVVGHYGCGMSNLDTNSIVDKMVNRGVSKDTLSTINSCGIDINKWLHGFDSVEDSIKESVTSIKNHPLMPNDVNVSGLIIDPYTGKLEVVEQL</sequence>
<dbReference type="PANTHER" id="PTHR43175">
    <property type="entry name" value="CARBONIC ANHYDRASE"/>
    <property type="match status" value="1"/>
</dbReference>
<evidence type="ECO:0000256" key="5">
    <source>
        <dbReference type="ARBA" id="ARBA00048348"/>
    </source>
</evidence>
<evidence type="ECO:0000256" key="6">
    <source>
        <dbReference type="PIRSR" id="PIRSR601765-1"/>
    </source>
</evidence>
<evidence type="ECO:0000256" key="4">
    <source>
        <dbReference type="ARBA" id="ARBA00022833"/>
    </source>
</evidence>
<dbReference type="Proteomes" id="UP000215694">
    <property type="component" value="Unassembled WGS sequence"/>
</dbReference>
<comment type="catalytic activity">
    <reaction evidence="5">
        <text>hydrogencarbonate + H(+) = CO2 + H2O</text>
        <dbReference type="Rhea" id="RHEA:10748"/>
        <dbReference type="ChEBI" id="CHEBI:15377"/>
        <dbReference type="ChEBI" id="CHEBI:15378"/>
        <dbReference type="ChEBI" id="CHEBI:16526"/>
        <dbReference type="ChEBI" id="CHEBI:17544"/>
        <dbReference type="EC" id="4.2.1.1"/>
    </reaction>
</comment>
<dbReference type="Gene3D" id="3.40.1050.10">
    <property type="entry name" value="Carbonic anhydrase"/>
    <property type="match status" value="1"/>
</dbReference>
<dbReference type="InterPro" id="IPR036874">
    <property type="entry name" value="Carbonic_anhydrase_sf"/>
</dbReference>
<name>A0A371IYS2_9FIRM</name>
<dbReference type="EC" id="4.2.1.1" evidence="2"/>
<comment type="similarity">
    <text evidence="1">Belongs to the beta-class carbonic anhydrase family.</text>
</comment>
<dbReference type="EMBL" id="NOJY02000057">
    <property type="protein sequence ID" value="RDY25632.1"/>
    <property type="molecule type" value="Genomic_DNA"/>
</dbReference>
<feature type="binding site" evidence="6">
    <location>
        <position position="43"/>
    </location>
    <ligand>
        <name>Zn(2+)</name>
        <dbReference type="ChEBI" id="CHEBI:29105"/>
    </ligand>
</feature>
<comment type="cofactor">
    <cofactor evidence="6">
        <name>Zn(2+)</name>
        <dbReference type="ChEBI" id="CHEBI:29105"/>
    </cofactor>
    <text evidence="6">Binds 1 zinc ion per subunit.</text>
</comment>
<dbReference type="OrthoDB" id="9792260at2"/>
<evidence type="ECO:0000313" key="7">
    <source>
        <dbReference type="EMBL" id="RDY25632.1"/>
    </source>
</evidence>
<dbReference type="AlphaFoldDB" id="A0A371IYS2"/>
<comment type="caution">
    <text evidence="7">The sequence shown here is derived from an EMBL/GenBank/DDBJ whole genome shotgun (WGS) entry which is preliminary data.</text>
</comment>
<dbReference type="CDD" id="cd03379">
    <property type="entry name" value="beta_CA_cladeD"/>
    <property type="match status" value="1"/>
</dbReference>
<gene>
    <name evidence="7" type="ORF">CHL78_017195</name>
</gene>
<feature type="binding site" evidence="6">
    <location>
        <position position="104"/>
    </location>
    <ligand>
        <name>Zn(2+)</name>
        <dbReference type="ChEBI" id="CHEBI:29105"/>
    </ligand>
</feature>
<dbReference type="SMART" id="SM00947">
    <property type="entry name" value="Pro_CA"/>
    <property type="match status" value="1"/>
</dbReference>
<protein>
    <recommendedName>
        <fullName evidence="2">carbonic anhydrase</fullName>
        <ecNumber evidence="2">4.2.1.1</ecNumber>
    </recommendedName>
</protein>
<dbReference type="Pfam" id="PF00484">
    <property type="entry name" value="Pro_CA"/>
    <property type="match status" value="1"/>
</dbReference>
<accession>A0A371IYS2</accession>